<dbReference type="AlphaFoldDB" id="A0A1S0TS27"/>
<dbReference type="CTD" id="9946861"/>
<dbReference type="KEGG" id="loa:LOAG_09422"/>
<sequence length="84" mass="9312">MMYANENEACCNDGYGHKLWFSSCLKGTGVAIWCDSLITGIVRDCRLLEFRQNLNISTQLLECSTVGRVPGGFTAWFLAKSIVS</sequence>
<protein>
    <submittedName>
        <fullName evidence="1">Uncharacterized protein</fullName>
    </submittedName>
</protein>
<dbReference type="OrthoDB" id="10476215at2759"/>
<proteinExistence type="predicted"/>
<dbReference type="GeneID" id="9946861"/>
<accession>A0A1S0TS27</accession>
<name>A0A1S0TS27_LOALO</name>
<evidence type="ECO:0000313" key="1">
    <source>
        <dbReference type="EMBL" id="EFO19072.2"/>
    </source>
</evidence>
<dbReference type="EMBL" id="JH712136">
    <property type="protein sequence ID" value="EFO19072.2"/>
    <property type="molecule type" value="Genomic_DNA"/>
</dbReference>
<gene>
    <name evidence="1" type="ORF">LOAG_09422</name>
</gene>
<organism evidence="1">
    <name type="scientific">Loa loa</name>
    <name type="common">Eye worm</name>
    <name type="synonym">Filaria loa</name>
    <dbReference type="NCBI Taxonomy" id="7209"/>
    <lineage>
        <taxon>Eukaryota</taxon>
        <taxon>Metazoa</taxon>
        <taxon>Ecdysozoa</taxon>
        <taxon>Nematoda</taxon>
        <taxon>Chromadorea</taxon>
        <taxon>Rhabditida</taxon>
        <taxon>Spirurina</taxon>
        <taxon>Spiruromorpha</taxon>
        <taxon>Filarioidea</taxon>
        <taxon>Onchocercidae</taxon>
        <taxon>Loa</taxon>
    </lineage>
</organism>
<dbReference type="RefSeq" id="XP_003144997.2">
    <property type="nucleotide sequence ID" value="XM_003144949.2"/>
</dbReference>
<dbReference type="InParanoid" id="A0A1S0TS27"/>
<reference evidence="1" key="1">
    <citation type="submission" date="2012-04" db="EMBL/GenBank/DDBJ databases">
        <title>The Genome Sequence of Loa loa.</title>
        <authorList>
            <consortium name="The Broad Institute Genome Sequencing Platform"/>
            <consortium name="Broad Institute Genome Sequencing Center for Infectious Disease"/>
            <person name="Nutman T.B."/>
            <person name="Fink D.L."/>
            <person name="Russ C."/>
            <person name="Young S."/>
            <person name="Zeng Q."/>
            <person name="Gargeya S."/>
            <person name="Alvarado L."/>
            <person name="Berlin A."/>
            <person name="Chapman S.B."/>
            <person name="Chen Z."/>
            <person name="Freedman E."/>
            <person name="Gellesch M."/>
            <person name="Goldberg J."/>
            <person name="Griggs A."/>
            <person name="Gujja S."/>
            <person name="Heilman E.R."/>
            <person name="Heiman D."/>
            <person name="Howarth C."/>
            <person name="Mehta T."/>
            <person name="Neiman D."/>
            <person name="Pearson M."/>
            <person name="Roberts A."/>
            <person name="Saif S."/>
            <person name="Shea T."/>
            <person name="Shenoy N."/>
            <person name="Sisk P."/>
            <person name="Stolte C."/>
            <person name="Sykes S."/>
            <person name="White J."/>
            <person name="Yandava C."/>
            <person name="Haas B."/>
            <person name="Henn M.R."/>
            <person name="Nusbaum C."/>
            <person name="Birren B."/>
        </authorList>
    </citation>
    <scope>NUCLEOTIDE SEQUENCE [LARGE SCALE GENOMIC DNA]</scope>
</reference>